<dbReference type="EMBL" id="JBIUGF010000033">
    <property type="protein sequence ID" value="MFJ1338931.1"/>
    <property type="molecule type" value="Genomic_DNA"/>
</dbReference>
<protein>
    <submittedName>
        <fullName evidence="1">Antibiotic biosynthesis monooxygenase</fullName>
    </submittedName>
</protein>
<evidence type="ECO:0000313" key="1">
    <source>
        <dbReference type="EMBL" id="MFJ1338931.1"/>
    </source>
</evidence>
<accession>A0ACC7LWQ9</accession>
<reference evidence="1" key="1">
    <citation type="submission" date="2024-10" db="EMBL/GenBank/DDBJ databases">
        <title>Aeromonas and Pseudomonas from the Cagarras Archipelago, Rio de Janeiro, Brazil.</title>
        <authorList>
            <person name="Canellas A.L.B."/>
            <person name="Laport M.S."/>
        </authorList>
    </citation>
    <scope>NUCLEOTIDE SEQUENCE</scope>
    <source>
        <strain evidence="1">ACP-7</strain>
    </source>
</reference>
<proteinExistence type="predicted"/>
<name>A0ACC7LWQ9_9PSED</name>
<organism evidence="1 2">
    <name type="scientific">Pseudomonas caricapapayae</name>
    <dbReference type="NCBI Taxonomy" id="46678"/>
    <lineage>
        <taxon>Bacteria</taxon>
        <taxon>Pseudomonadati</taxon>
        <taxon>Pseudomonadota</taxon>
        <taxon>Gammaproteobacteria</taxon>
        <taxon>Pseudomonadales</taxon>
        <taxon>Pseudomonadaceae</taxon>
        <taxon>Pseudomonas</taxon>
    </lineage>
</organism>
<keyword evidence="1" id="KW-0503">Monooxygenase</keyword>
<evidence type="ECO:0000313" key="2">
    <source>
        <dbReference type="Proteomes" id="UP001615411"/>
    </source>
</evidence>
<comment type="caution">
    <text evidence="1">The sequence shown here is derived from an EMBL/GenBank/DDBJ whole genome shotgun (WGS) entry which is preliminary data.</text>
</comment>
<keyword evidence="2" id="KW-1185">Reference proteome</keyword>
<keyword evidence="1" id="KW-0560">Oxidoreductase</keyword>
<dbReference type="Proteomes" id="UP001615411">
    <property type="component" value="Unassembled WGS sequence"/>
</dbReference>
<gene>
    <name evidence="1" type="ORF">ACIKP7_12445</name>
</gene>
<sequence length="102" mass="11183">MGIVAINTVEIHPANGSAAALRVRVEGLLVKLNRMSGCTAYSLTYGSNPGDPWVVAGYWDSTERMTAHFNLPCLAELFELTAERLVGQLRFSTFFLAVPKDH</sequence>